<feature type="region of interest" description="Disordered" evidence="9">
    <location>
        <begin position="1209"/>
        <end position="1237"/>
    </location>
</feature>
<evidence type="ECO:0000256" key="6">
    <source>
        <dbReference type="ARBA" id="ARBA00023306"/>
    </source>
</evidence>
<dbReference type="PROSITE" id="PS51192">
    <property type="entry name" value="HELICASE_ATP_BIND_1"/>
    <property type="match status" value="1"/>
</dbReference>
<dbReference type="GO" id="GO:0045944">
    <property type="term" value="P:positive regulation of transcription by RNA polymerase II"/>
    <property type="evidence" value="ECO:0000318"/>
    <property type="project" value="GO_Central"/>
</dbReference>
<dbReference type="Gene3D" id="3.40.50.10810">
    <property type="entry name" value="Tandem AAA-ATPase domain"/>
    <property type="match status" value="1"/>
</dbReference>
<dbReference type="Gene3D" id="3.40.50.300">
    <property type="entry name" value="P-loop containing nucleotide triphosphate hydrolases"/>
    <property type="match status" value="1"/>
</dbReference>
<feature type="domain" description="Helicase C-terminal" evidence="11">
    <location>
        <begin position="1038"/>
        <end position="1190"/>
    </location>
</feature>
<dbReference type="GO" id="GO:0003682">
    <property type="term" value="F:chromatin binding"/>
    <property type="evidence" value="ECO:0000318"/>
    <property type="project" value="GO_Central"/>
</dbReference>
<feature type="domain" description="Helicase ATP-binding" evidence="10">
    <location>
        <begin position="776"/>
        <end position="950"/>
    </location>
</feature>
<dbReference type="PANTHER" id="PTHR45629:SF7">
    <property type="entry name" value="DNA EXCISION REPAIR PROTEIN ERCC-6-RELATED"/>
    <property type="match status" value="1"/>
</dbReference>
<evidence type="ECO:0000256" key="5">
    <source>
        <dbReference type="ARBA" id="ARBA00022801"/>
    </source>
</evidence>
<dbReference type="GO" id="GO:0005524">
    <property type="term" value="F:ATP binding"/>
    <property type="evidence" value="ECO:0007669"/>
    <property type="project" value="InterPro"/>
</dbReference>
<evidence type="ECO:0000313" key="13">
    <source>
        <dbReference type="Proteomes" id="UP000000305"/>
    </source>
</evidence>
<keyword evidence="13" id="KW-1185">Reference proteome</keyword>
<feature type="compositionally biased region" description="Acidic residues" evidence="9">
    <location>
        <begin position="698"/>
        <end position="707"/>
    </location>
</feature>
<feature type="compositionally biased region" description="Polar residues" evidence="9">
    <location>
        <begin position="309"/>
        <end position="322"/>
    </location>
</feature>
<dbReference type="KEGG" id="dpx:DAPPUDRAFT_231974"/>
<feature type="region of interest" description="Disordered" evidence="9">
    <location>
        <begin position="300"/>
        <end position="462"/>
    </location>
</feature>
<keyword evidence="5" id="KW-0378">Hydrolase</keyword>
<dbReference type="GO" id="GO:0005634">
    <property type="term" value="C:nucleus"/>
    <property type="evidence" value="ECO:0000318"/>
    <property type="project" value="GO_Central"/>
</dbReference>
<dbReference type="SUPFAM" id="SSF52540">
    <property type="entry name" value="P-loop containing nucleoside triphosphate hydrolases"/>
    <property type="match status" value="2"/>
</dbReference>
<feature type="compositionally biased region" description="Basic and acidic residues" evidence="9">
    <location>
        <begin position="1228"/>
        <end position="1237"/>
    </location>
</feature>
<keyword evidence="3" id="KW-0132">Cell division</keyword>
<evidence type="ECO:0000256" key="3">
    <source>
        <dbReference type="ARBA" id="ARBA00022618"/>
    </source>
</evidence>
<feature type="compositionally biased region" description="Low complexity" evidence="9">
    <location>
        <begin position="368"/>
        <end position="385"/>
    </location>
</feature>
<evidence type="ECO:0000256" key="1">
    <source>
        <dbReference type="ARBA" id="ARBA00011467"/>
    </source>
</evidence>
<evidence type="ECO:0000256" key="2">
    <source>
        <dbReference type="ARBA" id="ARBA00015341"/>
    </source>
</evidence>
<dbReference type="GO" id="GO:0140750">
    <property type="term" value="F:nucleosome array spacer activity"/>
    <property type="evidence" value="ECO:0000318"/>
    <property type="project" value="GO_Central"/>
</dbReference>
<dbReference type="SMART" id="SM00487">
    <property type="entry name" value="DEXDc"/>
    <property type="match status" value="1"/>
</dbReference>
<evidence type="ECO:0000256" key="8">
    <source>
        <dbReference type="ARBA" id="ARBA00029956"/>
    </source>
</evidence>
<dbReference type="GO" id="GO:0016787">
    <property type="term" value="F:hydrolase activity"/>
    <property type="evidence" value="ECO:0007669"/>
    <property type="project" value="UniProtKB-KW"/>
</dbReference>
<keyword evidence="6" id="KW-0131">Cell cycle</keyword>
<organism evidence="12 13">
    <name type="scientific">Daphnia pulex</name>
    <name type="common">Water flea</name>
    <dbReference type="NCBI Taxonomy" id="6669"/>
    <lineage>
        <taxon>Eukaryota</taxon>
        <taxon>Metazoa</taxon>
        <taxon>Ecdysozoa</taxon>
        <taxon>Arthropoda</taxon>
        <taxon>Crustacea</taxon>
        <taxon>Branchiopoda</taxon>
        <taxon>Diplostraca</taxon>
        <taxon>Cladocera</taxon>
        <taxon>Anomopoda</taxon>
        <taxon>Daphniidae</taxon>
        <taxon>Daphnia</taxon>
    </lineage>
</organism>
<evidence type="ECO:0000313" key="12">
    <source>
        <dbReference type="EMBL" id="EFX89871.1"/>
    </source>
</evidence>
<dbReference type="InterPro" id="IPR038718">
    <property type="entry name" value="SNF2-like_sf"/>
</dbReference>
<dbReference type="Pfam" id="PF00271">
    <property type="entry name" value="Helicase_C"/>
    <property type="match status" value="1"/>
</dbReference>
<dbReference type="InterPro" id="IPR027417">
    <property type="entry name" value="P-loop_NTPase"/>
</dbReference>
<dbReference type="PROSITE" id="PS51194">
    <property type="entry name" value="HELICASE_CTER"/>
    <property type="match status" value="1"/>
</dbReference>
<feature type="compositionally biased region" description="Polar residues" evidence="9">
    <location>
        <begin position="348"/>
        <end position="361"/>
    </location>
</feature>
<dbReference type="EMBL" id="GL732523">
    <property type="protein sequence ID" value="EFX89871.1"/>
    <property type="molecule type" value="Genomic_DNA"/>
</dbReference>
<dbReference type="InterPro" id="IPR059240">
    <property type="entry name" value="cc_ERCC-6_N"/>
</dbReference>
<evidence type="ECO:0000256" key="7">
    <source>
        <dbReference type="ARBA" id="ARBA00024776"/>
    </source>
</evidence>
<dbReference type="GO" id="GO:0000785">
    <property type="term" value="C:chromatin"/>
    <property type="evidence" value="ECO:0000318"/>
    <property type="project" value="GO_Central"/>
</dbReference>
<dbReference type="InterPro" id="IPR049730">
    <property type="entry name" value="SNF2/RAD54-like_C"/>
</dbReference>
<gene>
    <name evidence="12" type="ORF">DAPPUDRAFT_231974</name>
</gene>
<feature type="compositionally biased region" description="Low complexity" evidence="9">
    <location>
        <begin position="400"/>
        <end position="414"/>
    </location>
</feature>
<dbReference type="InterPro" id="IPR000330">
    <property type="entry name" value="SNF2_N"/>
</dbReference>
<dbReference type="GO" id="GO:0003677">
    <property type="term" value="F:DNA binding"/>
    <property type="evidence" value="ECO:0000318"/>
    <property type="project" value="GO_Central"/>
</dbReference>
<dbReference type="Pfam" id="PF00176">
    <property type="entry name" value="SNF2-rel_dom"/>
    <property type="match status" value="1"/>
</dbReference>
<proteinExistence type="predicted"/>
<dbReference type="Proteomes" id="UP000000305">
    <property type="component" value="Unassembled WGS sequence"/>
</dbReference>
<dbReference type="HOGENOM" id="CLU_244991_0_0_1"/>
<accession>E9FRM1</accession>
<dbReference type="InParanoid" id="E9FRM1"/>
<comment type="function">
    <text evidence="7">Involved in mitotic DNA repair and meiotic recombination. Functions in the recombinational DNA repair pathway. Essential for interhomolog gene conversion (GC), but may have a less important role in intersister GC than spn-A/Rad51. In the presence of DNA, spn-A/Rad51 enhances the ATPase activity of okr/Rad54.</text>
</comment>
<dbReference type="SMART" id="SM00490">
    <property type="entry name" value="HELICc"/>
    <property type="match status" value="1"/>
</dbReference>
<comment type="subunit">
    <text evidence="1">Interacts (via N-terminus) with spn-A/Rad51.</text>
</comment>
<evidence type="ECO:0000256" key="9">
    <source>
        <dbReference type="SAM" id="MobiDB-lite"/>
    </source>
</evidence>
<dbReference type="STRING" id="6669.E9FRM1"/>
<keyword evidence="4" id="KW-0498">Mitosis</keyword>
<feature type="compositionally biased region" description="Basic residues" evidence="9">
    <location>
        <begin position="1274"/>
        <end position="1289"/>
    </location>
</feature>
<evidence type="ECO:0000259" key="10">
    <source>
        <dbReference type="PROSITE" id="PS51192"/>
    </source>
</evidence>
<feature type="compositionally biased region" description="Basic and acidic residues" evidence="9">
    <location>
        <begin position="1257"/>
        <end position="1273"/>
    </location>
</feature>
<dbReference type="GO" id="GO:0031507">
    <property type="term" value="P:heterochromatin formation"/>
    <property type="evidence" value="ECO:0000318"/>
    <property type="project" value="GO_Central"/>
</dbReference>
<evidence type="ECO:0000256" key="4">
    <source>
        <dbReference type="ARBA" id="ARBA00022776"/>
    </source>
</evidence>
<feature type="region of interest" description="Disordered" evidence="9">
    <location>
        <begin position="616"/>
        <end position="722"/>
    </location>
</feature>
<sequence length="1584" mass="177720">MASVKETGSFFTHGDSKQYEFVLTLYPQALKLKAKEKKLKKPEDLLKLDAWYQEELPKKIRARGKDAHLTHDELVQCMKWKLTRGQWRPRLQNLVQLNTPHAVEEQSREAFKQMVLKGEKGIESAIHSLAKMKGVGPATASVHPSKSRFRFFSPTCENKRAKRGKFYSQMINLVMINTPKAVATETRKALRKLPNLESALNNLSSLKGVGTTMATAILAAAAPEIAPFMADECLMAIPDIEGLDYTAKEYLKYVQHIRTVVDRLNAENQNSAWSPHRVELALWCHYVTRKLEPSLLDGIPGLEEESKENGTAKSSDVANGSPTAVDGKDSEDSSSGPLALANTEDSSEATNDSLSVVINSEETSREPTTNGNGNDTTNDNTNDNTTNDHDSSLADGVPSNGANVVAPDDNAVVGGRDDNAVIGGDDNAVVDQEELSSEPSASAAQKQPPESNSVYFEMEEPKESPESVIASVVNENETPRVLPNFQINRDIIESVALENQSEELRSLGITVYDQSKFEESILRQVDDALEEQERHKKVINAKKILASKDGDKEKTVADKPLKIRKETEKEKMVRLGQMTPFGTVLGSGGKTTELTSFEKYMLEQEKLQNVKTKISTRKGKTLKSPASVVNLSPGKDIVKRVAPKSPTKTSSKKGFHKNESDSDYVPSDEESPKPQKPGGLQRKKRKQEIEKEWNTDDSNWEYSEDEETPKKRKSKKTSDRIVDDGNINDFRERLAVLPHFETENEDCEEFEGGYRIPLSIWNQLYNYQKVGVRWMYELRLQRCGGILGDEMGLGKTIQVVAFLAGLAHSKLLTRLSSYRGLGPVLLITPATVMHQWVKEFHKWYPPIRVAILHESGSHTGSRDALIKSINSSNGVLITSYTGVPQYSERLLELDWDYVILDEGHKIRNPDAQATLVVKQFRTSHRFILSGSPMQNNLKELWSLFDFVFPGKLGTLPIFLQQFAVPITQGGYSNASQVQVATAYKCATVLRDTINPYLLRRMKADVKDHLQLPDKNEQFNESDPKKQFGCVERSGKLLVVESLLKIWKEQNHRVLLFSQSRQMLDILECFIRQQSYNYLRLDGTTSIGSRQPMIEKYNKSADIFVFLLTTRVGGANRVIIYDPDWNPSTDTQARERAWRIGQQKDVTIYRLLTSGTIEEKIYHRQIFKQYLTNRVLKDPKQRRFFKSNDLYELFTLKDTDNQCTETEAIFAGTGSEVATNPHDGPPSGKMDKPSDDEWMRQWKKEREKRELEWKKSLDKREKQKTKMTETEEEKRRRKKREAKEKKEKKRIKIDGAKVKHVVKMSSHNSVAVDLDDGSTPSTSSNNQDDYVLQRLFAKTGVMSALRHDSIIDAGDPDYALVEGEAERVAKEAVQVLKSSRRNCYRAEAGIPTWTGTSGAVRSACPTDTKKPRFGAKKKSVLPSVGACTSSHHAEMSKESPGAVDAIDLPIPGSSNAVLSSQDLLSRMQARNRLLGLPGNSADDCTAGSSFRSANEEESLILETQSAPLEFATGVDYHTMTDNIRSFVAFRGVTPGQVTTTDILSEFDGKLPLRGAPLFRALLNQLCSFTRDVNNQGIWQLKPEFQ</sequence>
<dbReference type="eggNOG" id="KOG0387">
    <property type="taxonomic scope" value="Eukaryota"/>
</dbReference>
<dbReference type="OMA" id="FVQKQGY"/>
<dbReference type="FunFam" id="3.40.50.10810:FF:000042">
    <property type="entry name" value="SNF2 family helicase-like protein"/>
    <property type="match status" value="1"/>
</dbReference>
<dbReference type="CDD" id="cd22254">
    <property type="entry name" value="CSB_WHD"/>
    <property type="match status" value="1"/>
</dbReference>
<dbReference type="CDD" id="cd21397">
    <property type="entry name" value="cc_ERCC-6_N"/>
    <property type="match status" value="1"/>
</dbReference>
<protein>
    <recommendedName>
        <fullName evidence="2">DNA repair and recombination protein RAD54-like</fullName>
    </recommendedName>
    <alternativeName>
        <fullName evidence="8">Protein okra</fullName>
    </alternativeName>
</protein>
<feature type="region of interest" description="Disordered" evidence="9">
    <location>
        <begin position="1257"/>
        <end position="1289"/>
    </location>
</feature>
<reference evidence="12 13" key="1">
    <citation type="journal article" date="2011" name="Science">
        <title>The ecoresponsive genome of Daphnia pulex.</title>
        <authorList>
            <person name="Colbourne J.K."/>
            <person name="Pfrender M.E."/>
            <person name="Gilbert D."/>
            <person name="Thomas W.K."/>
            <person name="Tucker A."/>
            <person name="Oakley T.H."/>
            <person name="Tokishita S."/>
            <person name="Aerts A."/>
            <person name="Arnold G.J."/>
            <person name="Basu M.K."/>
            <person name="Bauer D.J."/>
            <person name="Caceres C.E."/>
            <person name="Carmel L."/>
            <person name="Casola C."/>
            <person name="Choi J.H."/>
            <person name="Detter J.C."/>
            <person name="Dong Q."/>
            <person name="Dusheyko S."/>
            <person name="Eads B.D."/>
            <person name="Frohlich T."/>
            <person name="Geiler-Samerotte K.A."/>
            <person name="Gerlach D."/>
            <person name="Hatcher P."/>
            <person name="Jogdeo S."/>
            <person name="Krijgsveld J."/>
            <person name="Kriventseva E.V."/>
            <person name="Kultz D."/>
            <person name="Laforsch C."/>
            <person name="Lindquist E."/>
            <person name="Lopez J."/>
            <person name="Manak J.R."/>
            <person name="Muller J."/>
            <person name="Pangilinan J."/>
            <person name="Patwardhan R.P."/>
            <person name="Pitluck S."/>
            <person name="Pritham E.J."/>
            <person name="Rechtsteiner A."/>
            <person name="Rho M."/>
            <person name="Rogozin I.B."/>
            <person name="Sakarya O."/>
            <person name="Salamov A."/>
            <person name="Schaack S."/>
            <person name="Shapiro H."/>
            <person name="Shiga Y."/>
            <person name="Skalitzky C."/>
            <person name="Smith Z."/>
            <person name="Souvorov A."/>
            <person name="Sung W."/>
            <person name="Tang Z."/>
            <person name="Tsuchiya D."/>
            <person name="Tu H."/>
            <person name="Vos H."/>
            <person name="Wang M."/>
            <person name="Wolf Y.I."/>
            <person name="Yamagata H."/>
            <person name="Yamada T."/>
            <person name="Ye Y."/>
            <person name="Shaw J.R."/>
            <person name="Andrews J."/>
            <person name="Crease T.J."/>
            <person name="Tang H."/>
            <person name="Lucas S.M."/>
            <person name="Robertson H.M."/>
            <person name="Bork P."/>
            <person name="Koonin E.V."/>
            <person name="Zdobnov E.M."/>
            <person name="Grigoriev I.V."/>
            <person name="Lynch M."/>
            <person name="Boore J.L."/>
        </authorList>
    </citation>
    <scope>NUCLEOTIDE SEQUENCE [LARGE SCALE GENOMIC DNA]</scope>
</reference>
<dbReference type="InterPro" id="IPR050496">
    <property type="entry name" value="SNF2_RAD54_helicase_repair"/>
</dbReference>
<dbReference type="InterPro" id="IPR001650">
    <property type="entry name" value="Helicase_C-like"/>
</dbReference>
<dbReference type="InterPro" id="IPR014001">
    <property type="entry name" value="Helicase_ATP-bd"/>
</dbReference>
<dbReference type="CDD" id="cd18000">
    <property type="entry name" value="DEXHc_ERCC6"/>
    <property type="match status" value="1"/>
</dbReference>
<dbReference type="GO" id="GO:0051301">
    <property type="term" value="P:cell division"/>
    <property type="evidence" value="ECO:0007669"/>
    <property type="project" value="UniProtKB-KW"/>
</dbReference>
<evidence type="ECO:0000259" key="11">
    <source>
        <dbReference type="PROSITE" id="PS51194"/>
    </source>
</evidence>
<name>E9FRM1_DAPPU</name>
<dbReference type="OrthoDB" id="413460at2759"/>
<dbReference type="PANTHER" id="PTHR45629">
    <property type="entry name" value="SNF2/RAD54 FAMILY MEMBER"/>
    <property type="match status" value="1"/>
</dbReference>
<dbReference type="CDD" id="cd18793">
    <property type="entry name" value="SF2_C_SNF"/>
    <property type="match status" value="1"/>
</dbReference>